<accession>A0A379SRJ5</accession>
<organism evidence="1 2">
    <name type="scientific">Salmonella enterica subsp. arizonae</name>
    <dbReference type="NCBI Taxonomy" id="59203"/>
    <lineage>
        <taxon>Bacteria</taxon>
        <taxon>Pseudomonadati</taxon>
        <taxon>Pseudomonadota</taxon>
        <taxon>Gammaproteobacteria</taxon>
        <taxon>Enterobacterales</taxon>
        <taxon>Enterobacteriaceae</taxon>
        <taxon>Salmonella</taxon>
    </lineage>
</organism>
<gene>
    <name evidence="1" type="ORF">NCTC7304_01434</name>
</gene>
<dbReference type="AlphaFoldDB" id="A0A379SRJ5"/>
<dbReference type="EMBL" id="UGXD01000002">
    <property type="protein sequence ID" value="SUG32017.1"/>
    <property type="molecule type" value="Genomic_DNA"/>
</dbReference>
<proteinExistence type="predicted"/>
<evidence type="ECO:0000313" key="1">
    <source>
        <dbReference type="EMBL" id="SUG32017.1"/>
    </source>
</evidence>
<reference evidence="1 2" key="1">
    <citation type="submission" date="2018-06" db="EMBL/GenBank/DDBJ databases">
        <authorList>
            <consortium name="Pathogen Informatics"/>
            <person name="Doyle S."/>
        </authorList>
    </citation>
    <scope>NUCLEOTIDE SEQUENCE [LARGE SCALE GENOMIC DNA]</scope>
    <source>
        <strain evidence="1 2">NCTC7304</strain>
    </source>
</reference>
<evidence type="ECO:0000313" key="2">
    <source>
        <dbReference type="Proteomes" id="UP000254762"/>
    </source>
</evidence>
<protein>
    <submittedName>
        <fullName evidence="1">Uncharacterized protein</fullName>
    </submittedName>
</protein>
<dbReference type="Proteomes" id="UP000254762">
    <property type="component" value="Unassembled WGS sequence"/>
</dbReference>
<sequence length="58" mass="6446">MTASKIADDTARFTNQQFACGEIPRTKTNFKETIDTTCRNIGQIQRGGTRAAEVGRIR</sequence>
<name>A0A379SRJ5_SALER</name>